<proteinExistence type="predicted"/>
<reference evidence="3 4" key="1">
    <citation type="submission" date="2017-07" db="EMBL/GenBank/DDBJ databases">
        <title>Paenibacillus herberti R33 genome sequencing and assembly.</title>
        <authorList>
            <person name="Su W."/>
        </authorList>
    </citation>
    <scope>NUCLEOTIDE SEQUENCE [LARGE SCALE GENOMIC DNA]</scope>
    <source>
        <strain evidence="3 4">R33</strain>
    </source>
</reference>
<dbReference type="RefSeq" id="WP_089522566.1">
    <property type="nucleotide sequence ID" value="NZ_NMUQ01000001.1"/>
</dbReference>
<protein>
    <submittedName>
        <fullName evidence="3">Carbonate dehydratase</fullName>
    </submittedName>
</protein>
<evidence type="ECO:0000256" key="1">
    <source>
        <dbReference type="SAM" id="MobiDB-lite"/>
    </source>
</evidence>
<feature type="domain" description="Glucose-1-phosphate adenylyltransferase/Bifunctional protein GlmU-like C-terminal hexapeptide" evidence="2">
    <location>
        <begin position="118"/>
        <end position="187"/>
    </location>
</feature>
<organism evidence="3 4">
    <name type="scientific">Paenibacillus herberti</name>
    <dbReference type="NCBI Taxonomy" id="1619309"/>
    <lineage>
        <taxon>Bacteria</taxon>
        <taxon>Bacillati</taxon>
        <taxon>Bacillota</taxon>
        <taxon>Bacilli</taxon>
        <taxon>Bacillales</taxon>
        <taxon>Paenibacillaceae</taxon>
        <taxon>Paenibacillus</taxon>
    </lineage>
</organism>
<evidence type="ECO:0000313" key="4">
    <source>
        <dbReference type="Proteomes" id="UP000215145"/>
    </source>
</evidence>
<dbReference type="PANTHER" id="PTHR43360:SF1">
    <property type="entry name" value="CARBOXYSOME ASSEMBLY PROTEIN CCMM"/>
    <property type="match status" value="1"/>
</dbReference>
<dbReference type="InterPro" id="IPR011004">
    <property type="entry name" value="Trimer_LpxA-like_sf"/>
</dbReference>
<dbReference type="EMBL" id="NMUQ01000001">
    <property type="protein sequence ID" value="OXM15481.1"/>
    <property type="molecule type" value="Genomic_DNA"/>
</dbReference>
<evidence type="ECO:0000259" key="2">
    <source>
        <dbReference type="Pfam" id="PF24894"/>
    </source>
</evidence>
<keyword evidence="4" id="KW-1185">Reference proteome</keyword>
<accession>A0A229P0E2</accession>
<dbReference type="PANTHER" id="PTHR43360">
    <property type="entry name" value="CARBON DIOXIDE CONCENTRATING MECHANISM PROTEIN CCMM"/>
    <property type="match status" value="1"/>
</dbReference>
<dbReference type="InterPro" id="IPR052265">
    <property type="entry name" value="Gamma-CA"/>
</dbReference>
<evidence type="ECO:0000313" key="3">
    <source>
        <dbReference type="EMBL" id="OXM15481.1"/>
    </source>
</evidence>
<dbReference type="AlphaFoldDB" id="A0A229P0E2"/>
<dbReference type="Pfam" id="PF24894">
    <property type="entry name" value="Hexapep_GlmU"/>
    <property type="match status" value="1"/>
</dbReference>
<sequence length="226" mass="24179">MKKGTENSRKLNSAGKQPKGPFNTYTRFISKNPRTTLTPIQTYPKINKTAFVGPYSTIVGDVTLSDKVLVADNATVRADSGGPIFIGANSSISSGGILNGEMELTFRGKTYSIYVGQKTVISHGAVVNGATVIGDGVVIGAQSAIYYSIIGDGCFISTGTTVRNVVIAPNRFVPHGATVLTQEEADALGEVPQEFIDRYQVLYTTSQKLRAGYSRLFAKGRRSKLS</sequence>
<comment type="caution">
    <text evidence="3">The sequence shown here is derived from an EMBL/GenBank/DDBJ whole genome shotgun (WGS) entry which is preliminary data.</text>
</comment>
<dbReference type="SUPFAM" id="SSF51161">
    <property type="entry name" value="Trimeric LpxA-like enzymes"/>
    <property type="match status" value="1"/>
</dbReference>
<gene>
    <name evidence="3" type="ORF">CGZ75_01710</name>
</gene>
<dbReference type="Gene3D" id="2.160.10.10">
    <property type="entry name" value="Hexapeptide repeat proteins"/>
    <property type="match status" value="1"/>
</dbReference>
<dbReference type="InterPro" id="IPR056818">
    <property type="entry name" value="GlmU/GlgC-like_hexapep"/>
</dbReference>
<dbReference type="OrthoDB" id="9803036at2"/>
<dbReference type="Proteomes" id="UP000215145">
    <property type="component" value="Unassembled WGS sequence"/>
</dbReference>
<name>A0A229P0E2_9BACL</name>
<feature type="region of interest" description="Disordered" evidence="1">
    <location>
        <begin position="1"/>
        <end position="27"/>
    </location>
</feature>